<dbReference type="EMBL" id="JBBKTX010000011">
    <property type="protein sequence ID" value="MFK4752858.1"/>
    <property type="molecule type" value="Genomic_DNA"/>
</dbReference>
<keyword evidence="1" id="KW-0732">Signal</keyword>
<dbReference type="Proteomes" id="UP001620597">
    <property type="component" value="Unassembled WGS sequence"/>
</dbReference>
<sequence>MPGIMLAKRSLIALAVAAAVSPSLVVANETSWSGFGENATYYRDEVGLSKFRNTVQAEFIRPVDTSGSWYNVTLNGVLRATYDGVYDLNSDEFGKDAEQDYLGENWHPDGGASSLLLSAGVPLPCENDEQLCDNLHGYMDDDSQDVRTPDFNDELDFIRELYIDATRDVGEDQLTVRLGKQQVIWGRTDLFRVLDTINPVDYSRHNIYDELEDIRIPQWMLKADLLMGANSVFDDMNFQLIWNFDKFRPNNLGTCGQAYAILDAGCFFSSYLAGTIPIIHDVKLPDRSLENTQGGLKWEGVYGDATFSVNALRYFQQLPSIHWRGPDPGTPAADGVFDIYFPRVSLLGGSLDYYDMNTDATWRVEAAYTQGEELARDLDGHKETDIARYVIGMDKNIIIPALGTRSAFLLSMQVFGQHVLDHEDDMPDAEKNWTGTLLFKGFYMNNRLSPQLLVAHDVKAEATAIAPSISYQPDNHWLVNLALNIKEGGKQKFDWSASALAGEPDVPQWEPLARFSNGPIGVANQEDELQLTVRYGF</sequence>
<evidence type="ECO:0000313" key="3">
    <source>
        <dbReference type="Proteomes" id="UP001620597"/>
    </source>
</evidence>
<name>A0ABW8NIS6_9GAMM</name>
<evidence type="ECO:0000313" key="2">
    <source>
        <dbReference type="EMBL" id="MFK4752858.1"/>
    </source>
</evidence>
<feature type="signal peptide" evidence="1">
    <location>
        <begin position="1"/>
        <end position="27"/>
    </location>
</feature>
<feature type="chain" id="PRO_5045341540" evidence="1">
    <location>
        <begin position="28"/>
        <end position="537"/>
    </location>
</feature>
<proteinExistence type="predicted"/>
<dbReference type="Pfam" id="PF06980">
    <property type="entry name" value="DUF1302"/>
    <property type="match status" value="1"/>
</dbReference>
<accession>A0ABW8NIS6</accession>
<keyword evidence="3" id="KW-1185">Reference proteome</keyword>
<reference evidence="2 3" key="1">
    <citation type="submission" date="2024-03" db="EMBL/GenBank/DDBJ databases">
        <title>High-quality draft genome sequence of Oceanobacter sp. wDCs-4.</title>
        <authorList>
            <person name="Dong C."/>
        </authorList>
    </citation>
    <scope>NUCLEOTIDE SEQUENCE [LARGE SCALE GENOMIC DNA]</scope>
    <source>
        <strain evidence="3">wDCs-4</strain>
    </source>
</reference>
<comment type="caution">
    <text evidence="2">The sequence shown here is derived from an EMBL/GenBank/DDBJ whole genome shotgun (WGS) entry which is preliminary data.</text>
</comment>
<protein>
    <submittedName>
        <fullName evidence="2">DUF1302 family protein</fullName>
    </submittedName>
</protein>
<organism evidence="2 3">
    <name type="scientific">Oceanobacter antarcticus</name>
    <dbReference type="NCBI Taxonomy" id="3133425"/>
    <lineage>
        <taxon>Bacteria</taxon>
        <taxon>Pseudomonadati</taxon>
        <taxon>Pseudomonadota</taxon>
        <taxon>Gammaproteobacteria</taxon>
        <taxon>Oceanospirillales</taxon>
        <taxon>Oceanospirillaceae</taxon>
        <taxon>Oceanobacter</taxon>
    </lineage>
</organism>
<gene>
    <name evidence="2" type="ORF">WG929_10600</name>
</gene>
<dbReference type="InterPro" id="IPR010727">
    <property type="entry name" value="DUF1302"/>
</dbReference>
<evidence type="ECO:0000256" key="1">
    <source>
        <dbReference type="SAM" id="SignalP"/>
    </source>
</evidence>
<dbReference type="RefSeq" id="WP_416205996.1">
    <property type="nucleotide sequence ID" value="NZ_JBBKTX010000011.1"/>
</dbReference>